<dbReference type="InterPro" id="IPR058163">
    <property type="entry name" value="LysR-type_TF_proteobact-type"/>
</dbReference>
<comment type="similarity">
    <text evidence="1">Belongs to the LysR transcriptional regulatory family.</text>
</comment>
<dbReference type="InterPro" id="IPR005119">
    <property type="entry name" value="LysR_subst-bd"/>
</dbReference>
<dbReference type="FunFam" id="3.40.190.290:FF:000001">
    <property type="entry name" value="Transcriptional regulator, LysR family"/>
    <property type="match status" value="1"/>
</dbReference>
<dbReference type="SUPFAM" id="SSF53850">
    <property type="entry name" value="Periplasmic binding protein-like II"/>
    <property type="match status" value="1"/>
</dbReference>
<dbReference type="Gene3D" id="3.40.190.290">
    <property type="match status" value="1"/>
</dbReference>
<dbReference type="AlphaFoldDB" id="K2N2K6"/>
<dbReference type="PANTHER" id="PTHR30537:SF5">
    <property type="entry name" value="HTH-TYPE TRANSCRIPTIONAL ACTIVATOR TTDR-RELATED"/>
    <property type="match status" value="1"/>
</dbReference>
<accession>K2N2K6</accession>
<keyword evidence="2" id="KW-0805">Transcription regulation</keyword>
<evidence type="ECO:0000259" key="5">
    <source>
        <dbReference type="PROSITE" id="PS50931"/>
    </source>
</evidence>
<protein>
    <submittedName>
        <fullName evidence="6">LysR family transcriptional regulator</fullName>
    </submittedName>
</protein>
<evidence type="ECO:0000256" key="2">
    <source>
        <dbReference type="ARBA" id="ARBA00023015"/>
    </source>
</evidence>
<dbReference type="InterPro" id="IPR036388">
    <property type="entry name" value="WH-like_DNA-bd_sf"/>
</dbReference>
<reference evidence="6 7" key="1">
    <citation type="journal article" date="2012" name="J. Bacteriol.">
        <title>Genome Sequence of Nitratireductor indicus Type Strain C115.</title>
        <authorList>
            <person name="Lai Q."/>
            <person name="Li G."/>
            <person name="Yu Z."/>
            <person name="Shao Z."/>
        </authorList>
    </citation>
    <scope>NUCLEOTIDE SEQUENCE [LARGE SCALE GENOMIC DNA]</scope>
    <source>
        <strain evidence="6 7">C115</strain>
    </source>
</reference>
<dbReference type="Pfam" id="PF03466">
    <property type="entry name" value="LysR_substrate"/>
    <property type="match status" value="1"/>
</dbReference>
<sequence length="319" mass="35740">MRADDHDVFRIPGRTIHHSPSLRDMELFVTVVQNGSFSAAGRMIGLSPASVSRYINALEDKLGVRLLNRTSRKLSLSEVGVMFHQRAEQILSDVREMSAEISQEHLSPRGTLRVHSRILVGEEYVVPALPGFISRHPDIRVDLTLSNEVVDLVEQNIDVDIRIGHLADSSLIARRLVTSERVLCASPAYLENRRPVNSPQDLLHHNCLAYRVNLGDIAWRFLDKAGELSEVAISGSMLTNSGPALKIATLSGLGISLMPDWSVRQEMNEGRLVRLLPDYRISFTSFDNAVYAVYPPTRHLPVKARVFIDYLARIFQDTP</sequence>
<dbReference type="InterPro" id="IPR000847">
    <property type="entry name" value="LysR_HTH_N"/>
</dbReference>
<evidence type="ECO:0000256" key="1">
    <source>
        <dbReference type="ARBA" id="ARBA00009437"/>
    </source>
</evidence>
<dbReference type="GO" id="GO:0006351">
    <property type="term" value="P:DNA-templated transcription"/>
    <property type="evidence" value="ECO:0007669"/>
    <property type="project" value="TreeGrafter"/>
</dbReference>
<dbReference type="EMBL" id="AMSI01000010">
    <property type="protein sequence ID" value="EKF41633.1"/>
    <property type="molecule type" value="Genomic_DNA"/>
</dbReference>
<comment type="caution">
    <text evidence="6">The sequence shown here is derived from an EMBL/GenBank/DDBJ whole genome shotgun (WGS) entry which is preliminary data.</text>
</comment>
<dbReference type="SUPFAM" id="SSF46785">
    <property type="entry name" value="Winged helix' DNA-binding domain"/>
    <property type="match status" value="1"/>
</dbReference>
<keyword evidence="3" id="KW-0238">DNA-binding</keyword>
<dbReference type="STRING" id="721133.SAMN05216176_110169"/>
<dbReference type="GO" id="GO:0043565">
    <property type="term" value="F:sequence-specific DNA binding"/>
    <property type="evidence" value="ECO:0007669"/>
    <property type="project" value="TreeGrafter"/>
</dbReference>
<keyword evidence="7" id="KW-1185">Reference proteome</keyword>
<dbReference type="GO" id="GO:0003700">
    <property type="term" value="F:DNA-binding transcription factor activity"/>
    <property type="evidence" value="ECO:0007669"/>
    <property type="project" value="InterPro"/>
</dbReference>
<dbReference type="Gene3D" id="1.10.10.10">
    <property type="entry name" value="Winged helix-like DNA-binding domain superfamily/Winged helix DNA-binding domain"/>
    <property type="match status" value="1"/>
</dbReference>
<evidence type="ECO:0000256" key="4">
    <source>
        <dbReference type="ARBA" id="ARBA00023163"/>
    </source>
</evidence>
<organism evidence="6 7">
    <name type="scientific">Nitratireductor indicus C115</name>
    <dbReference type="NCBI Taxonomy" id="1231190"/>
    <lineage>
        <taxon>Bacteria</taxon>
        <taxon>Pseudomonadati</taxon>
        <taxon>Pseudomonadota</taxon>
        <taxon>Alphaproteobacteria</taxon>
        <taxon>Hyphomicrobiales</taxon>
        <taxon>Phyllobacteriaceae</taxon>
        <taxon>Nitratireductor</taxon>
    </lineage>
</organism>
<evidence type="ECO:0000313" key="7">
    <source>
        <dbReference type="Proteomes" id="UP000007374"/>
    </source>
</evidence>
<dbReference type="RefSeq" id="WP_009451288.1">
    <property type="nucleotide sequence ID" value="NZ_AMSI01000010.1"/>
</dbReference>
<gene>
    <name evidence="6" type="ORF">NA8A_15531</name>
</gene>
<dbReference type="CDD" id="cd08422">
    <property type="entry name" value="PBP2_CrgA_like"/>
    <property type="match status" value="1"/>
</dbReference>
<proteinExistence type="inferred from homology"/>
<dbReference type="PANTHER" id="PTHR30537">
    <property type="entry name" value="HTH-TYPE TRANSCRIPTIONAL REGULATOR"/>
    <property type="match status" value="1"/>
</dbReference>
<feature type="domain" description="HTH lysR-type" evidence="5">
    <location>
        <begin position="20"/>
        <end position="77"/>
    </location>
</feature>
<dbReference type="Pfam" id="PF00126">
    <property type="entry name" value="HTH_1"/>
    <property type="match status" value="1"/>
</dbReference>
<dbReference type="Proteomes" id="UP000007374">
    <property type="component" value="Unassembled WGS sequence"/>
</dbReference>
<evidence type="ECO:0000313" key="6">
    <source>
        <dbReference type="EMBL" id="EKF41633.1"/>
    </source>
</evidence>
<dbReference type="PATRIC" id="fig|1231190.3.peg.3217"/>
<dbReference type="eggNOG" id="COG0583">
    <property type="taxonomic scope" value="Bacteria"/>
</dbReference>
<dbReference type="InterPro" id="IPR036390">
    <property type="entry name" value="WH_DNA-bd_sf"/>
</dbReference>
<dbReference type="OrthoDB" id="9786526at2"/>
<dbReference type="PROSITE" id="PS50931">
    <property type="entry name" value="HTH_LYSR"/>
    <property type="match status" value="1"/>
</dbReference>
<dbReference type="FunFam" id="1.10.10.10:FF:000001">
    <property type="entry name" value="LysR family transcriptional regulator"/>
    <property type="match status" value="1"/>
</dbReference>
<evidence type="ECO:0000256" key="3">
    <source>
        <dbReference type="ARBA" id="ARBA00023125"/>
    </source>
</evidence>
<name>K2N2K6_9HYPH</name>
<keyword evidence="4" id="KW-0804">Transcription</keyword>